<dbReference type="Pfam" id="PF07615">
    <property type="entry name" value="Ykof"/>
    <property type="match status" value="1"/>
</dbReference>
<evidence type="ECO:0000313" key="2">
    <source>
        <dbReference type="Proteomes" id="UP000009144"/>
    </source>
</evidence>
<proteinExistence type="predicted"/>
<dbReference type="KEGG" id="mej:Q7A_960"/>
<dbReference type="Gene3D" id="3.30.70.930">
    <property type="match status" value="1"/>
</dbReference>
<evidence type="ECO:0000313" key="1">
    <source>
        <dbReference type="EMBL" id="AFI83802.1"/>
    </source>
</evidence>
<dbReference type="EMBL" id="CP003390">
    <property type="protein sequence ID" value="AFI83802.1"/>
    <property type="molecule type" value="Genomic_DNA"/>
</dbReference>
<gene>
    <name evidence="1" type="ordered locus">Q7A_960</name>
</gene>
<reference evidence="1 2" key="2">
    <citation type="journal article" date="2013" name="Int. J. Syst. Evol. Microbiol.">
        <title>Methylophaga nitratireducenticrescens sp. nov. and Methylophaga frappieri sp. nov., isolated from the biofilm of the methanol-fed denitrification system treating the seawater at the Montreal Biodome.</title>
        <authorList>
            <person name="Villeneuve C."/>
            <person name="Martineau C."/>
            <person name="Mauffrey F."/>
            <person name="Villemur R."/>
        </authorList>
    </citation>
    <scope>NUCLEOTIDE SEQUENCE [LARGE SCALE GENOMIC DNA]</scope>
    <source>
        <strain evidence="1 2">JAM1</strain>
    </source>
</reference>
<accession>I1XHD3</accession>
<dbReference type="STRING" id="754476.Q7A_960"/>
<dbReference type="AlphaFoldDB" id="I1XHD3"/>
<dbReference type="OrthoDB" id="164222at2"/>
<dbReference type="RefSeq" id="WP_014706177.1">
    <property type="nucleotide sequence ID" value="NC_017857.3"/>
</dbReference>
<protein>
    <submittedName>
        <fullName evidence="1">YKOF-like protein</fullName>
    </submittedName>
</protein>
<dbReference type="InterPro" id="IPR029756">
    <property type="entry name" value="MTH1187/YkoF-like"/>
</dbReference>
<sequence>MRISVDISLYPLTEQFVEPILAFIAKLENNPKLIVHRNTLSTQIFGEYRDVMDAMDSEIEAVFAQMPHSVFVLKLIGNDRHQVKD</sequence>
<organism evidence="1 2">
    <name type="scientific">Methylophaga nitratireducenticrescens</name>
    <dbReference type="NCBI Taxonomy" id="754476"/>
    <lineage>
        <taxon>Bacteria</taxon>
        <taxon>Pseudomonadati</taxon>
        <taxon>Pseudomonadota</taxon>
        <taxon>Gammaproteobacteria</taxon>
        <taxon>Thiotrichales</taxon>
        <taxon>Piscirickettsiaceae</taxon>
        <taxon>Methylophaga</taxon>
    </lineage>
</organism>
<dbReference type="PATRIC" id="fig|754476.3.peg.947"/>
<dbReference type="HOGENOM" id="CLU_191614_0_0_6"/>
<keyword evidence="2" id="KW-1185">Reference proteome</keyword>
<name>I1XHD3_METNJ</name>
<reference evidence="1 2" key="1">
    <citation type="journal article" date="2012" name="J. Bacteriol.">
        <title>Complete genome sequences of Methylophaga sp. strain JAM1 and Methylophaga sp. strain JAM7.</title>
        <authorList>
            <person name="Villeneuve C."/>
            <person name="Martineau C."/>
            <person name="Mauffrey F."/>
            <person name="Villemur R."/>
        </authorList>
    </citation>
    <scope>NUCLEOTIDE SEQUENCE [LARGE SCALE GENOMIC DNA]</scope>
    <source>
        <strain evidence="1 2">JAM1</strain>
    </source>
</reference>
<dbReference type="SUPFAM" id="SSF89957">
    <property type="entry name" value="MTH1187/YkoF-like"/>
    <property type="match status" value="1"/>
</dbReference>
<dbReference type="eggNOG" id="COG0011">
    <property type="taxonomic scope" value="Bacteria"/>
</dbReference>
<dbReference type="InterPro" id="IPR011522">
    <property type="entry name" value="Thiamin/HMP-bd_put_YkoF"/>
</dbReference>
<dbReference type="Proteomes" id="UP000009144">
    <property type="component" value="Chromosome"/>
</dbReference>